<dbReference type="Gene3D" id="3.40.30.10">
    <property type="entry name" value="Glutaredoxin"/>
    <property type="match status" value="1"/>
</dbReference>
<dbReference type="AlphaFoldDB" id="A0A556AT65"/>
<protein>
    <submittedName>
        <fullName evidence="2">Thioredoxin family protein</fullName>
    </submittedName>
</protein>
<dbReference type="CDD" id="cd02947">
    <property type="entry name" value="TRX_family"/>
    <property type="match status" value="1"/>
</dbReference>
<gene>
    <name evidence="2" type="ORF">FOZ76_10635</name>
</gene>
<evidence type="ECO:0000259" key="1">
    <source>
        <dbReference type="Pfam" id="PF00085"/>
    </source>
</evidence>
<sequence>MAMNKQYMREEPSRNEVDTHRGPLMLEFGAPWCGFCKEAQPLIERALALYDDVGHWKIEDGSGKPLGRSFKVKLWPTLVFIKDGAEVSRLVRPTDEAAIADALRGISPGQ</sequence>
<reference evidence="2 3" key="1">
    <citation type="submission" date="2019-07" db="EMBL/GenBank/DDBJ databases">
        <title>Qingshengfaniella alkalisoli gen. nov., sp. nov., isolated from saline soil.</title>
        <authorList>
            <person name="Xu L."/>
            <person name="Huang X.-X."/>
            <person name="Sun J.-Q."/>
        </authorList>
    </citation>
    <scope>NUCLEOTIDE SEQUENCE [LARGE SCALE GENOMIC DNA]</scope>
    <source>
        <strain evidence="2 3">DSM 27279</strain>
    </source>
</reference>
<dbReference type="InterPro" id="IPR013766">
    <property type="entry name" value="Thioredoxin_domain"/>
</dbReference>
<dbReference type="OrthoDB" id="215495at2"/>
<dbReference type="InterPro" id="IPR036249">
    <property type="entry name" value="Thioredoxin-like_sf"/>
</dbReference>
<dbReference type="EMBL" id="VLTJ01000021">
    <property type="protein sequence ID" value="TSH95545.1"/>
    <property type="molecule type" value="Genomic_DNA"/>
</dbReference>
<dbReference type="RefSeq" id="WP_143948230.1">
    <property type="nucleotide sequence ID" value="NZ_BAABMB010000002.1"/>
</dbReference>
<evidence type="ECO:0000313" key="3">
    <source>
        <dbReference type="Proteomes" id="UP000318405"/>
    </source>
</evidence>
<dbReference type="Pfam" id="PF00085">
    <property type="entry name" value="Thioredoxin"/>
    <property type="match status" value="1"/>
</dbReference>
<proteinExistence type="predicted"/>
<dbReference type="Proteomes" id="UP000318405">
    <property type="component" value="Unassembled WGS sequence"/>
</dbReference>
<feature type="domain" description="Thioredoxin" evidence="1">
    <location>
        <begin position="14"/>
        <end position="103"/>
    </location>
</feature>
<accession>A0A556AT65</accession>
<organism evidence="2 3">
    <name type="scientific">Verticiella sediminum</name>
    <dbReference type="NCBI Taxonomy" id="1247510"/>
    <lineage>
        <taxon>Bacteria</taxon>
        <taxon>Pseudomonadati</taxon>
        <taxon>Pseudomonadota</taxon>
        <taxon>Betaproteobacteria</taxon>
        <taxon>Burkholderiales</taxon>
        <taxon>Alcaligenaceae</taxon>
        <taxon>Verticiella</taxon>
    </lineage>
</organism>
<name>A0A556AT65_9BURK</name>
<dbReference type="SUPFAM" id="SSF52833">
    <property type="entry name" value="Thioredoxin-like"/>
    <property type="match status" value="1"/>
</dbReference>
<evidence type="ECO:0000313" key="2">
    <source>
        <dbReference type="EMBL" id="TSH95545.1"/>
    </source>
</evidence>
<keyword evidence="3" id="KW-1185">Reference proteome</keyword>
<comment type="caution">
    <text evidence="2">The sequence shown here is derived from an EMBL/GenBank/DDBJ whole genome shotgun (WGS) entry which is preliminary data.</text>
</comment>